<sequence length="25" mass="3007">NNCIRFLKTRVDLDLASFKDDIWSH</sequence>
<accession>A0A382TCB9</accession>
<reference evidence="1" key="1">
    <citation type="submission" date="2018-05" db="EMBL/GenBank/DDBJ databases">
        <authorList>
            <person name="Lanie J.A."/>
            <person name="Ng W.-L."/>
            <person name="Kazmierczak K.M."/>
            <person name="Andrzejewski T.M."/>
            <person name="Davidsen T.M."/>
            <person name="Wayne K.J."/>
            <person name="Tettelin H."/>
            <person name="Glass J.I."/>
            <person name="Rusch D."/>
            <person name="Podicherti R."/>
            <person name="Tsui H.-C.T."/>
            <person name="Winkler M.E."/>
        </authorList>
    </citation>
    <scope>NUCLEOTIDE SEQUENCE</scope>
</reference>
<evidence type="ECO:0000313" key="1">
    <source>
        <dbReference type="EMBL" id="SVD19770.1"/>
    </source>
</evidence>
<feature type="non-terminal residue" evidence="1">
    <location>
        <position position="1"/>
    </location>
</feature>
<name>A0A382TCB9_9ZZZZ</name>
<protein>
    <submittedName>
        <fullName evidence="1">Uncharacterized protein</fullName>
    </submittedName>
</protein>
<dbReference type="AlphaFoldDB" id="A0A382TCB9"/>
<proteinExistence type="predicted"/>
<gene>
    <name evidence="1" type="ORF">METZ01_LOCUS372624</name>
</gene>
<organism evidence="1">
    <name type="scientific">marine metagenome</name>
    <dbReference type="NCBI Taxonomy" id="408172"/>
    <lineage>
        <taxon>unclassified sequences</taxon>
        <taxon>metagenomes</taxon>
        <taxon>ecological metagenomes</taxon>
    </lineage>
</organism>
<dbReference type="EMBL" id="UINC01135552">
    <property type="protein sequence ID" value="SVD19770.1"/>
    <property type="molecule type" value="Genomic_DNA"/>
</dbReference>